<gene>
    <name evidence="1" type="ORF">Solivirus5_13</name>
</gene>
<protein>
    <submittedName>
        <fullName evidence="1">Putative polynucleotide kinase</fullName>
    </submittedName>
</protein>
<organism evidence="1">
    <name type="scientific">Solivirus sp</name>
    <dbReference type="NCBI Taxonomy" id="2487772"/>
    <lineage>
        <taxon>Viruses</taxon>
        <taxon>Pithoviruses</taxon>
    </lineage>
</organism>
<dbReference type="EMBL" id="MK072493">
    <property type="protein sequence ID" value="AYV86085.1"/>
    <property type="molecule type" value="Genomic_DNA"/>
</dbReference>
<evidence type="ECO:0000313" key="1">
    <source>
        <dbReference type="EMBL" id="AYV86085.1"/>
    </source>
</evidence>
<name>A0A3G5AFU9_9VIRU</name>
<proteinExistence type="predicted"/>
<dbReference type="GO" id="GO:0016301">
    <property type="term" value="F:kinase activity"/>
    <property type="evidence" value="ECO:0007669"/>
    <property type="project" value="UniProtKB-KW"/>
</dbReference>
<accession>A0A3G5AFU9</accession>
<keyword evidence="1" id="KW-0808">Transferase</keyword>
<reference evidence="1" key="1">
    <citation type="submission" date="2018-10" db="EMBL/GenBank/DDBJ databases">
        <title>Hidden diversity of soil giant viruses.</title>
        <authorList>
            <person name="Schulz F."/>
            <person name="Alteio L."/>
            <person name="Goudeau D."/>
            <person name="Ryan E.M."/>
            <person name="Malmstrom R.R."/>
            <person name="Blanchard J."/>
            <person name="Woyke T."/>
        </authorList>
    </citation>
    <scope>NUCLEOTIDE SEQUENCE</scope>
    <source>
        <strain evidence="1">SOV1</strain>
    </source>
</reference>
<keyword evidence="1" id="KW-0418">Kinase</keyword>
<sequence>MKDSLVKASIETTQSMSNNNFDSEEIKEICREALKLPAELNEFWSLLSFYPREAEKPRLALVHYNEKFDPNKSAHIPLFFVRGTVIDLKTKVVIADSYGHTERLPAYSEITKNEEGKIVFQTLRKVFMTNSSTENAKYTIGEIVLDPENTTFYVGNEGVILRVFKFDGRVFYSTQKSLYGETSFFGEVSNNFFQMYRRLYGPESRGGSQELFNERHAFSPYCYVFLVVDNKLRLASSTRDNRIVFIGVREMWPVHQYAREAGDPYFCESADDFKEPVKIISLSNSSARADPDDDRLVKQNPISIELANAILFPAKNAFRREQSSSAASVGTVPRQMTLKYNEDHTQLTGVEYTPAKYETNKLGGGDFVVMYIKTPSGMFVYHVESEPFMYRIEMTKEDPNFYHNFVGRAPFFYKNEISKALLQGAPPVITGITGEALDLGTSMGRLYWWNSILYETCRISIREEVKKYTRDYLTAITKVAEFILSNEKILDLEERKRLDERTLGRFENLRAITKHADFRNGPQLVILKEMLHRETGGAFYKMATSVKKVEELRKKKAATEKKE</sequence>